<dbReference type="PROSITE" id="PS51257">
    <property type="entry name" value="PROKAR_LIPOPROTEIN"/>
    <property type="match status" value="1"/>
</dbReference>
<protein>
    <submittedName>
        <fullName evidence="3">CAP domain-containing protein</fullName>
    </submittedName>
</protein>
<dbReference type="EMBL" id="JACBJI010000001">
    <property type="protein sequence ID" value="NYA69729.1"/>
    <property type="molecule type" value="Genomic_DNA"/>
</dbReference>
<evidence type="ECO:0000313" key="3">
    <source>
        <dbReference type="EMBL" id="NYA69729.1"/>
    </source>
</evidence>
<feature type="domain" description="SCP" evidence="2">
    <location>
        <begin position="55"/>
        <end position="165"/>
    </location>
</feature>
<comment type="caution">
    <text evidence="3">The sequence shown here is derived from an EMBL/GenBank/DDBJ whole genome shotgun (WGS) entry which is preliminary data.</text>
</comment>
<name>A0A7Y8XZC8_9FLAO</name>
<evidence type="ECO:0000256" key="1">
    <source>
        <dbReference type="SAM" id="SignalP"/>
    </source>
</evidence>
<dbReference type="SUPFAM" id="SSF55797">
    <property type="entry name" value="PR-1-like"/>
    <property type="match status" value="1"/>
</dbReference>
<dbReference type="Proteomes" id="UP000535020">
    <property type="component" value="Unassembled WGS sequence"/>
</dbReference>
<proteinExistence type="predicted"/>
<keyword evidence="4" id="KW-1185">Reference proteome</keyword>
<dbReference type="PANTHER" id="PTHR31157:SF1">
    <property type="entry name" value="SCP DOMAIN-CONTAINING PROTEIN"/>
    <property type="match status" value="1"/>
</dbReference>
<evidence type="ECO:0000313" key="4">
    <source>
        <dbReference type="Proteomes" id="UP000535020"/>
    </source>
</evidence>
<dbReference type="Gene3D" id="3.40.33.10">
    <property type="entry name" value="CAP"/>
    <property type="match status" value="1"/>
</dbReference>
<sequence length="170" mass="18714">MKIRFLGLVLFCAVAVSCSADSEIATPSSSNPDPSNIEDTTSYSYDADELEMSQLINNHRESIGLSSLTLVNYISLASEGHNTYMIENNVVNHDQFQQRAQDLAETLGAQNVSENVAYNYQYAQGAFDAWMRSSGHKAAIEGNFTHFGISVSEDPSTGKKYYTAMFAKID</sequence>
<dbReference type="CDD" id="cd05379">
    <property type="entry name" value="CAP_bacterial"/>
    <property type="match status" value="1"/>
</dbReference>
<dbReference type="InterPro" id="IPR014044">
    <property type="entry name" value="CAP_dom"/>
</dbReference>
<accession>A0A7Y8XZC8</accession>
<feature type="signal peptide" evidence="1">
    <location>
        <begin position="1"/>
        <end position="20"/>
    </location>
</feature>
<gene>
    <name evidence="3" type="ORF">HZF10_02265</name>
</gene>
<keyword evidence="1" id="KW-0732">Signal</keyword>
<dbReference type="PANTHER" id="PTHR31157">
    <property type="entry name" value="SCP DOMAIN-CONTAINING PROTEIN"/>
    <property type="match status" value="1"/>
</dbReference>
<dbReference type="InterPro" id="IPR035940">
    <property type="entry name" value="CAP_sf"/>
</dbReference>
<feature type="chain" id="PRO_5031503547" evidence="1">
    <location>
        <begin position="21"/>
        <end position="170"/>
    </location>
</feature>
<evidence type="ECO:0000259" key="2">
    <source>
        <dbReference type="Pfam" id="PF00188"/>
    </source>
</evidence>
<organism evidence="3 4">
    <name type="scientific">Flavobacterium agri</name>
    <dbReference type="NCBI Taxonomy" id="2743471"/>
    <lineage>
        <taxon>Bacteria</taxon>
        <taxon>Pseudomonadati</taxon>
        <taxon>Bacteroidota</taxon>
        <taxon>Flavobacteriia</taxon>
        <taxon>Flavobacteriales</taxon>
        <taxon>Flavobacteriaceae</taxon>
        <taxon>Flavobacterium</taxon>
    </lineage>
</organism>
<dbReference type="Pfam" id="PF00188">
    <property type="entry name" value="CAP"/>
    <property type="match status" value="1"/>
</dbReference>
<reference evidence="3 4" key="1">
    <citation type="submission" date="2020-07" db="EMBL/GenBank/DDBJ databases">
        <authorList>
            <person name="Sun Q."/>
        </authorList>
    </citation>
    <scope>NUCLEOTIDE SEQUENCE [LARGE SCALE GENOMIC DNA]</scope>
    <source>
        <strain evidence="3 4">MAH-1</strain>
    </source>
</reference>
<dbReference type="AlphaFoldDB" id="A0A7Y8XZC8"/>